<gene>
    <name evidence="1" type="ORF">BJ987_007284</name>
</gene>
<comment type="caution">
    <text evidence="1">The sequence shown here is derived from an EMBL/GenBank/DDBJ whole genome shotgun (WGS) entry which is preliminary data.</text>
</comment>
<name>A0ABS4QS64_9NOCA</name>
<dbReference type="InterPro" id="IPR036388">
    <property type="entry name" value="WH-like_DNA-bd_sf"/>
</dbReference>
<proteinExistence type="predicted"/>
<evidence type="ECO:0000313" key="2">
    <source>
        <dbReference type="Proteomes" id="UP001519325"/>
    </source>
</evidence>
<accession>A0ABS4QS64</accession>
<evidence type="ECO:0000313" key="1">
    <source>
        <dbReference type="EMBL" id="MBP2194383.1"/>
    </source>
</evidence>
<keyword evidence="2" id="KW-1185">Reference proteome</keyword>
<reference evidence="1 2" key="1">
    <citation type="submission" date="2021-03" db="EMBL/GenBank/DDBJ databases">
        <title>Sequencing the genomes of 1000 actinobacteria strains.</title>
        <authorList>
            <person name="Klenk H.-P."/>
        </authorList>
    </citation>
    <scope>NUCLEOTIDE SEQUENCE [LARGE SCALE GENOMIC DNA]</scope>
    <source>
        <strain evidence="1 2">DSM 45516</strain>
    </source>
</reference>
<dbReference type="Proteomes" id="UP001519325">
    <property type="component" value="Unassembled WGS sequence"/>
</dbReference>
<organism evidence="1 2">
    <name type="scientific">Nocardia goodfellowii</name>
    <dbReference type="NCBI Taxonomy" id="882446"/>
    <lineage>
        <taxon>Bacteria</taxon>
        <taxon>Bacillati</taxon>
        <taxon>Actinomycetota</taxon>
        <taxon>Actinomycetes</taxon>
        <taxon>Mycobacteriales</taxon>
        <taxon>Nocardiaceae</taxon>
        <taxon>Nocardia</taxon>
    </lineage>
</organism>
<dbReference type="Gene3D" id="1.10.10.10">
    <property type="entry name" value="Winged helix-like DNA-binding domain superfamily/Winged helix DNA-binding domain"/>
    <property type="match status" value="1"/>
</dbReference>
<dbReference type="RefSeq" id="WP_209897516.1">
    <property type="nucleotide sequence ID" value="NZ_JAGGMR010000001.1"/>
</dbReference>
<protein>
    <submittedName>
        <fullName evidence="1">Transposase-like protein</fullName>
    </submittedName>
</protein>
<sequence>MPKRYSPQVREEAVRRALAYVEEHGSAYAAAKAVGPAVGVHYETLWMWTKQALSERAWRARVQQSGVATPPES</sequence>
<dbReference type="EMBL" id="JAGGMR010000001">
    <property type="protein sequence ID" value="MBP2194383.1"/>
    <property type="molecule type" value="Genomic_DNA"/>
</dbReference>